<evidence type="ECO:0000256" key="7">
    <source>
        <dbReference type="ARBA" id="ARBA00022801"/>
    </source>
</evidence>
<protein>
    <recommendedName>
        <fullName evidence="10">Type I restriction enzyme endonuclease subunit</fullName>
        <shortName evidence="10">R protein</shortName>
        <ecNumber evidence="10">3.1.21.3</ecNumber>
    </recommendedName>
</protein>
<dbReference type="SMART" id="SM00487">
    <property type="entry name" value="DEXDc"/>
    <property type="match status" value="1"/>
</dbReference>
<evidence type="ECO:0000256" key="4">
    <source>
        <dbReference type="ARBA" id="ARBA00022741"/>
    </source>
</evidence>
<dbReference type="InterPro" id="IPR027417">
    <property type="entry name" value="P-loop_NTPase"/>
</dbReference>
<dbReference type="PROSITE" id="PS51192">
    <property type="entry name" value="HELICASE_ATP_BIND_1"/>
    <property type="match status" value="1"/>
</dbReference>
<reference evidence="11 12" key="1">
    <citation type="submission" date="2018-06" db="EMBL/GenBank/DDBJ databases">
        <authorList>
            <consortium name="Pathogen Informatics"/>
            <person name="Doyle S."/>
        </authorList>
    </citation>
    <scope>NUCLEOTIDE SEQUENCE [LARGE SCALE GENOMIC DNA]</scope>
    <source>
        <strain evidence="11 12">NCTC11343</strain>
    </source>
</reference>
<dbReference type="Gene3D" id="3.90.1570.50">
    <property type="match status" value="1"/>
</dbReference>
<dbReference type="CDD" id="cd22332">
    <property type="entry name" value="HsdR_N"/>
    <property type="match status" value="1"/>
</dbReference>
<gene>
    <name evidence="11" type="primary">hsdR_2</name>
    <name evidence="11" type="ORF">NCTC11343_04199</name>
</gene>
<evidence type="ECO:0000313" key="12">
    <source>
        <dbReference type="Proteomes" id="UP000251241"/>
    </source>
</evidence>
<dbReference type="Gene3D" id="3.40.50.300">
    <property type="entry name" value="P-loop containing nucleotide triphosphate hydrolases"/>
    <property type="match status" value="2"/>
</dbReference>
<dbReference type="AlphaFoldDB" id="A0A2X2JJ34"/>
<evidence type="ECO:0000256" key="9">
    <source>
        <dbReference type="ARBA" id="ARBA00023125"/>
    </source>
</evidence>
<dbReference type="InterPro" id="IPR004473">
    <property type="entry name" value="Restrct_endonuc_typeI_HsdR"/>
</dbReference>
<dbReference type="RefSeq" id="WP_112375724.1">
    <property type="nucleotide sequence ID" value="NZ_CP069793.1"/>
</dbReference>
<dbReference type="Pfam" id="PF18766">
    <property type="entry name" value="SWI2_SNF2"/>
    <property type="match status" value="1"/>
</dbReference>
<dbReference type="GO" id="GO:0003677">
    <property type="term" value="F:DNA binding"/>
    <property type="evidence" value="ECO:0007669"/>
    <property type="project" value="UniProtKB-KW"/>
</dbReference>
<dbReference type="REBASE" id="494045">
    <property type="entry name" value="Smu11691ORF17730P"/>
</dbReference>
<keyword evidence="8 10" id="KW-0067">ATP-binding</keyword>
<keyword evidence="4 10" id="KW-0547">Nucleotide-binding</keyword>
<dbReference type="GO" id="GO:0005524">
    <property type="term" value="F:ATP binding"/>
    <property type="evidence" value="ECO:0007669"/>
    <property type="project" value="UniProtKB-KW"/>
</dbReference>
<dbReference type="SUPFAM" id="SSF52540">
    <property type="entry name" value="P-loop containing nucleoside triphosphate hydrolases"/>
    <property type="match status" value="1"/>
</dbReference>
<dbReference type="GO" id="GO:0009307">
    <property type="term" value="P:DNA restriction-modification system"/>
    <property type="evidence" value="ECO:0007669"/>
    <property type="project" value="UniProtKB-KW"/>
</dbReference>
<dbReference type="REBASE" id="415791">
    <property type="entry name" value="Smu11343IIP"/>
</dbReference>
<comment type="function">
    <text evidence="10">Subunit R is required for both nuclease and ATPase activities, but not for modification.</text>
</comment>
<sequence length="1053" mass="120349">MAFTEDNISQIPALKLLINLGYDYLSPSEALQLRENRESNVILTDILRERLMHINDIKIGSKKTKFESTNIEKAIQKLQDIPLSEGLVQACNQIYNLLVFGHALEQSIDGDKKSHTIQYIDWENPTNNYFHVSEEFSVLRTGRKDTYRPDISLFVNGIPLAIIECKSPTIKTPIHEAISQHIRNQQENGIRNLYVYSQVLLATSLLETKYATTNTKEEFWAIWKEKEVQFIDGLDDLVNTALSKDIEAKLFSNPDIRTKSDHIAYQEKYQQYVAPTQQDIFIQSLLSPERLLAIVKDFILFEAGVVKKIARFQQFFSINKIIERIKPVRNGKRKGGVIWHTQGSGKSLTMAMLARKIQDTINNPQIILVTDRIDLDRQITSTLQKVEVDVINAVSGKQLVSLLKGNGDFVTTTIINKFDAAVKSLSDNQLTSHNIFVLIDEAHRTQHGIFNVNMEKVLPNACFIVFTGTPLMKKQKNTANKFGGIIDTYPISEAVEDGAIVPILYEGRLAVQDVNRKVLDKNVDMVMEDLEEYQRADLKKKMSRAGLITKTEQNIHEIARNISQHFYSNWGDGNKTTGIHSGFRGMVVCPDKLTAVKYKKAFDLIGKVKTEVVMSAPDTRENNEDVHSSESPEVTQYYELLKTKYGQRIDEDIIQQYEKGENIELLIVIDKLLTGFDVPQTIVMYLCRKLREHTLLQAIARVNRVFPGKDYGYIIDYAGIMQELQEALENYSGDDNSFDPKDLAGSLTDISEEINKLPRAHTDLLNIFKTISNKQNIDEYIVFLSDQSIRDDFYTKFNIFARMLKVALSSIDFHNQTSEQEIKQYKDDLKKFAGIRVAANSIYLDKISFTQYEKQLQKLLDQHVITEEIIRLVEPLDILDTEAFAEEVEKLVGPRAKAEKIAAATSKYLSINIDANPALFKKLSELISETIAEMRANRLSEIEALRRLTDYKEQATKGFSDDIPEDIKDKSRNIAVFQLLKQESDLINKEVEITKMFDEIVSKFEVVDWHKRTDIINKIELDFGDYLMDVFHLSVSKADELTKKLIDIAIANR</sequence>
<evidence type="ECO:0000256" key="2">
    <source>
        <dbReference type="ARBA" id="ARBA00008598"/>
    </source>
</evidence>
<dbReference type="Pfam" id="PF22679">
    <property type="entry name" value="T1R_D3-like"/>
    <property type="match status" value="1"/>
</dbReference>
<dbReference type="CDD" id="cd18030">
    <property type="entry name" value="DEXHc_RE_I_HsdR"/>
    <property type="match status" value="1"/>
</dbReference>
<evidence type="ECO:0000313" key="11">
    <source>
        <dbReference type="EMBL" id="SPZ92146.1"/>
    </source>
</evidence>
<evidence type="ECO:0000256" key="5">
    <source>
        <dbReference type="ARBA" id="ARBA00022747"/>
    </source>
</evidence>
<dbReference type="PANTHER" id="PTHR30195:SF15">
    <property type="entry name" value="TYPE I RESTRICTION ENZYME HINDI ENDONUCLEASE SUBUNIT"/>
    <property type="match status" value="1"/>
</dbReference>
<evidence type="ECO:0000256" key="6">
    <source>
        <dbReference type="ARBA" id="ARBA00022759"/>
    </source>
</evidence>
<dbReference type="Pfam" id="PF04313">
    <property type="entry name" value="HSDR_N"/>
    <property type="match status" value="1"/>
</dbReference>
<keyword evidence="5 10" id="KW-0680">Restriction system</keyword>
<dbReference type="InterPro" id="IPR014001">
    <property type="entry name" value="Helicase_ATP-bd"/>
</dbReference>
<dbReference type="Proteomes" id="UP000251241">
    <property type="component" value="Unassembled WGS sequence"/>
</dbReference>
<dbReference type="NCBIfam" id="TIGR00348">
    <property type="entry name" value="hsdR"/>
    <property type="match status" value="1"/>
</dbReference>
<evidence type="ECO:0000256" key="8">
    <source>
        <dbReference type="ARBA" id="ARBA00022840"/>
    </source>
</evidence>
<comment type="similarity">
    <text evidence="2 10">Belongs to the HsdR family.</text>
</comment>
<accession>A0A2X2JJ34</accession>
<proteinExistence type="inferred from homology"/>
<evidence type="ECO:0000256" key="10">
    <source>
        <dbReference type="RuleBase" id="RU364115"/>
    </source>
</evidence>
<organism evidence="11 12">
    <name type="scientific">Sphingobacterium multivorum</name>
    <dbReference type="NCBI Taxonomy" id="28454"/>
    <lineage>
        <taxon>Bacteria</taxon>
        <taxon>Pseudomonadati</taxon>
        <taxon>Bacteroidota</taxon>
        <taxon>Sphingobacteriia</taxon>
        <taxon>Sphingobacteriales</taxon>
        <taxon>Sphingobacteriaceae</taxon>
        <taxon>Sphingobacterium</taxon>
    </lineage>
</organism>
<dbReference type="PANTHER" id="PTHR30195">
    <property type="entry name" value="TYPE I SITE-SPECIFIC DEOXYRIBONUCLEASE PROTEIN SUBUNIT M AND R"/>
    <property type="match status" value="1"/>
</dbReference>
<keyword evidence="3" id="KW-0540">Nuclease</keyword>
<comment type="subunit">
    <text evidence="10">The type I restriction/modification system is composed of three polypeptides R, M and S.</text>
</comment>
<dbReference type="InterPro" id="IPR051268">
    <property type="entry name" value="Type-I_R_enzyme_R_subunit"/>
</dbReference>
<keyword evidence="7 10" id="KW-0378">Hydrolase</keyword>
<dbReference type="EMBL" id="UAUU01000011">
    <property type="protein sequence ID" value="SPZ92146.1"/>
    <property type="molecule type" value="Genomic_DNA"/>
</dbReference>
<keyword evidence="6" id="KW-0255">Endonuclease</keyword>
<dbReference type="EC" id="3.1.21.3" evidence="10"/>
<dbReference type="InterPro" id="IPR007409">
    <property type="entry name" value="Restrct_endonuc_type1_HsdR_N"/>
</dbReference>
<keyword evidence="9 10" id="KW-0238">DNA-binding</keyword>
<dbReference type="GeneID" id="97182045"/>
<evidence type="ECO:0000256" key="1">
    <source>
        <dbReference type="ARBA" id="ARBA00000851"/>
    </source>
</evidence>
<dbReference type="InterPro" id="IPR055180">
    <property type="entry name" value="HsdR_RecA-like_helicase_dom_2"/>
</dbReference>
<evidence type="ECO:0000256" key="3">
    <source>
        <dbReference type="ARBA" id="ARBA00022722"/>
    </source>
</evidence>
<dbReference type="GO" id="GO:0009035">
    <property type="term" value="F:type I site-specific deoxyribonuclease activity"/>
    <property type="evidence" value="ECO:0007669"/>
    <property type="project" value="UniProtKB-EC"/>
</dbReference>
<dbReference type="CDD" id="cd18800">
    <property type="entry name" value="SF2_C_EcoR124I-like"/>
    <property type="match status" value="1"/>
</dbReference>
<dbReference type="InterPro" id="IPR040980">
    <property type="entry name" value="SWI2_SNF2"/>
</dbReference>
<comment type="catalytic activity">
    <reaction evidence="1 10">
        <text>Endonucleolytic cleavage of DNA to give random double-stranded fragments with terminal 5'-phosphates, ATP is simultaneously hydrolyzed.</text>
        <dbReference type="EC" id="3.1.21.3"/>
    </reaction>
</comment>
<name>A0A2X2JJ34_SPHMU</name>